<evidence type="ECO:0008006" key="3">
    <source>
        <dbReference type="Google" id="ProtNLM"/>
    </source>
</evidence>
<accession>A0A291QU50</accession>
<dbReference type="SUPFAM" id="SSF159501">
    <property type="entry name" value="EreA/ChaN-like"/>
    <property type="match status" value="1"/>
</dbReference>
<organism evidence="1 2">
    <name type="scientific">Chitinophaga caeni</name>
    <dbReference type="NCBI Taxonomy" id="2029983"/>
    <lineage>
        <taxon>Bacteria</taxon>
        <taxon>Pseudomonadati</taxon>
        <taxon>Bacteroidota</taxon>
        <taxon>Chitinophagia</taxon>
        <taxon>Chitinophagales</taxon>
        <taxon>Chitinophagaceae</taxon>
        <taxon>Chitinophaga</taxon>
    </lineage>
</organism>
<keyword evidence="2" id="KW-1185">Reference proteome</keyword>
<gene>
    <name evidence="1" type="ORF">COR50_09545</name>
</gene>
<name>A0A291QU50_9BACT</name>
<dbReference type="PANTHER" id="PTHR31299">
    <property type="entry name" value="ESTERASE, PUTATIVE (AFU_ORTHOLOGUE AFUA_1G05850)-RELATED"/>
    <property type="match status" value="1"/>
</dbReference>
<dbReference type="EMBL" id="CP023777">
    <property type="protein sequence ID" value="ATL47393.1"/>
    <property type="molecule type" value="Genomic_DNA"/>
</dbReference>
<evidence type="ECO:0000313" key="2">
    <source>
        <dbReference type="Proteomes" id="UP000220133"/>
    </source>
</evidence>
<reference evidence="1 2" key="1">
    <citation type="submission" date="2017-10" db="EMBL/GenBank/DDBJ databases">
        <title>Paenichitinophaga pekingensis gen. nov., sp. nov., isolated from activated sludge.</title>
        <authorList>
            <person name="Jin D."/>
            <person name="Kong X."/>
            <person name="Deng Y."/>
            <person name="Bai Z."/>
        </authorList>
    </citation>
    <scope>NUCLEOTIDE SEQUENCE [LARGE SCALE GENOMIC DNA]</scope>
    <source>
        <strain evidence="1 2">13</strain>
    </source>
</reference>
<protein>
    <recommendedName>
        <fullName evidence="3">Erythromycin esterase</fullName>
    </recommendedName>
</protein>
<dbReference type="KEGG" id="cbae:COR50_09545"/>
<dbReference type="InterPro" id="IPR007815">
    <property type="entry name" value="Emycin_Estase"/>
</dbReference>
<dbReference type="Gene3D" id="3.40.1660.10">
    <property type="entry name" value="EreA-like (biosynthetic domain)"/>
    <property type="match status" value="1"/>
</dbReference>
<dbReference type="Proteomes" id="UP000220133">
    <property type="component" value="Chromosome"/>
</dbReference>
<sequence length="416" mass="48130">MKTIYSTAIFIFTVLITRFVNAQDHFPIRTIDPSDINFHDLMPVKSVLKNCSMVLLGEQTHGEATTFEAKIRLIKYLHEEMGFDVLAFESGFYDCADVWKLVQAGANVKDAVKGNLFYMYADSKEMLPLFEYLQQQLNTARPLELAGFESQHTGAASKERLFDNFKMYLDKYAPNTSLNNWDIFKSIGTKMFGSNQYLPSLPDQKMFFQMIDKLLAVTRKSRSGEDITGQNGFWYEVTRSLASQAKRYWKLVKGNELSVRDLQMANNLTWLANDYYKGKKIIVWAHNIHIAKETKELNSDNPEMDFLKTYVPMGTTIKKRFGKKAYMLGFVSEMGTYMNYVDSKILSVPGVDYNTINHQLALEPMSYNWFDYTKGRLHQEKVNGVATLFDFITLEGKWNKVFDGWFFIRKAVHVTR</sequence>
<dbReference type="Pfam" id="PF05139">
    <property type="entry name" value="Erythro_esteras"/>
    <property type="match status" value="1"/>
</dbReference>
<dbReference type="GO" id="GO:0046677">
    <property type="term" value="P:response to antibiotic"/>
    <property type="evidence" value="ECO:0007669"/>
    <property type="project" value="InterPro"/>
</dbReference>
<proteinExistence type="predicted"/>
<dbReference type="PANTHER" id="PTHR31299:SF0">
    <property type="entry name" value="ESTERASE, PUTATIVE (AFU_ORTHOLOGUE AFUA_1G05850)-RELATED"/>
    <property type="match status" value="1"/>
</dbReference>
<evidence type="ECO:0000313" key="1">
    <source>
        <dbReference type="EMBL" id="ATL47393.1"/>
    </source>
</evidence>
<dbReference type="InterPro" id="IPR052036">
    <property type="entry name" value="Hydrolase/PRTase-associated"/>
</dbReference>
<dbReference type="AlphaFoldDB" id="A0A291QU50"/>
<dbReference type="CDD" id="cd14728">
    <property type="entry name" value="Ere-like"/>
    <property type="match status" value="1"/>
</dbReference>
<dbReference type="Gene3D" id="3.30.1870.10">
    <property type="entry name" value="EreA-like, domain 2"/>
    <property type="match status" value="1"/>
</dbReference>
<dbReference type="Gene3D" id="1.20.1440.30">
    <property type="entry name" value="Biosynthetic Protein domain"/>
    <property type="match status" value="1"/>
</dbReference>